<sequence>MRIKGMTYDTGFIRPGNCSREHFDPATVRRELTIIRDDLHCNAVHIVGGDPGRLELAAQCAAGLGLALLFSPYPLELGRPPMLELFADCAQRAERLRRQGADVVFVTGVELTVMNPGFVPGNDPAERVAALVSDPKLRAENFAGVSARLNDFLAEAVAVVREHFAGPLTYACIPFERVDWSQFDYVAVELMRTAEVQDRFVDAVRNLVAQPKPVVITGFGTATWKGSADIAPRSMEIVDCDEHGRPLRINGDYVRDEEGQATYLRELLEIYDEAGVEGTFPFLFALESYPHRPDDPERDLDLAGVGIVKVLENGRGETYPDMAWEPKAAFTAVADYYRKQDDRRRSR</sequence>
<evidence type="ECO:0000313" key="1">
    <source>
        <dbReference type="EMBL" id="PZM93048.1"/>
    </source>
</evidence>
<organism evidence="1">
    <name type="scientific">Thermocrispum agreste</name>
    <dbReference type="NCBI Taxonomy" id="37925"/>
    <lineage>
        <taxon>Bacteria</taxon>
        <taxon>Bacillati</taxon>
        <taxon>Actinomycetota</taxon>
        <taxon>Actinomycetes</taxon>
        <taxon>Pseudonocardiales</taxon>
        <taxon>Pseudonocardiaceae</taxon>
        <taxon>Thermocrispum</taxon>
    </lineage>
</organism>
<dbReference type="STRING" id="1111738.GCA_000427905_00374"/>
<protein>
    <recommendedName>
        <fullName evidence="2">Abortive infection protein</fullName>
    </recommendedName>
</protein>
<reference evidence="1" key="1">
    <citation type="submission" date="2018-05" db="EMBL/GenBank/DDBJ databases">
        <authorList>
            <person name="Lanie J.A."/>
            <person name="Ng W.-L."/>
            <person name="Kazmierczak K.M."/>
            <person name="Andrzejewski T.M."/>
            <person name="Davidsen T.M."/>
            <person name="Wayne K.J."/>
            <person name="Tettelin H."/>
            <person name="Glass J.I."/>
            <person name="Rusch D."/>
            <person name="Podicherti R."/>
            <person name="Tsui H.-C.T."/>
            <person name="Winkler M.E."/>
        </authorList>
    </citation>
    <scope>NUCLEOTIDE SEQUENCE</scope>
    <source>
        <strain evidence="1">ZC4RG45</strain>
    </source>
</reference>
<name>A0A2W4J4D0_9PSEU</name>
<accession>A0A2W4J4D0</accession>
<gene>
    <name evidence="1" type="ORF">DIU77_15490</name>
</gene>
<comment type="caution">
    <text evidence="1">The sequence shown here is derived from an EMBL/GenBank/DDBJ whole genome shotgun (WGS) entry which is preliminary data.</text>
</comment>
<dbReference type="Gene3D" id="3.20.20.80">
    <property type="entry name" value="Glycosidases"/>
    <property type="match status" value="1"/>
</dbReference>
<proteinExistence type="predicted"/>
<evidence type="ECO:0008006" key="2">
    <source>
        <dbReference type="Google" id="ProtNLM"/>
    </source>
</evidence>
<dbReference type="AlphaFoldDB" id="A0A2W4J4D0"/>
<dbReference type="EMBL" id="QGUI01000672">
    <property type="protein sequence ID" value="PZM93048.1"/>
    <property type="molecule type" value="Genomic_DNA"/>
</dbReference>
<dbReference type="InterPro" id="IPR017853">
    <property type="entry name" value="GH"/>
</dbReference>
<dbReference type="SUPFAM" id="SSF51445">
    <property type="entry name" value="(Trans)glycosidases"/>
    <property type="match status" value="1"/>
</dbReference>